<dbReference type="InterPro" id="IPR014729">
    <property type="entry name" value="Rossmann-like_a/b/a_fold"/>
</dbReference>
<evidence type="ECO:0000256" key="1">
    <source>
        <dbReference type="ARBA" id="ARBA00001974"/>
    </source>
</evidence>
<dbReference type="EMBL" id="CP045725">
    <property type="protein sequence ID" value="QGF22417.1"/>
    <property type="molecule type" value="Genomic_DNA"/>
</dbReference>
<evidence type="ECO:0000256" key="5">
    <source>
        <dbReference type="ARBA" id="ARBA00022448"/>
    </source>
</evidence>
<name>A0A5Q2F9J5_9ACTN</name>
<dbReference type="InterPro" id="IPR014730">
    <property type="entry name" value="ETF_a/b_N"/>
</dbReference>
<keyword evidence="5" id="KW-0813">Transport</keyword>
<dbReference type="AlphaFoldDB" id="A0A5Q2F9J5"/>
<evidence type="ECO:0000256" key="3">
    <source>
        <dbReference type="ARBA" id="ARBA00011355"/>
    </source>
</evidence>
<dbReference type="InterPro" id="IPR033948">
    <property type="entry name" value="ETF_beta_N"/>
</dbReference>
<comment type="function">
    <text evidence="7">The electron transfer flavoprotein serves as a specific electron acceptor for other dehydrogenases. It transfers the electrons to the main respiratory chain via ETF-ubiquinone oxidoreductase (ETF dehydrogenase).</text>
</comment>
<dbReference type="Gene3D" id="3.40.50.620">
    <property type="entry name" value="HUPs"/>
    <property type="match status" value="1"/>
</dbReference>
<dbReference type="PANTHER" id="PTHR21294">
    <property type="entry name" value="ELECTRON TRANSFER FLAVOPROTEIN BETA-SUBUNIT"/>
    <property type="match status" value="1"/>
</dbReference>
<gene>
    <name evidence="9" type="ORF">Rai3103_00525</name>
</gene>
<organism evidence="9 10">
    <name type="scientific">Raineyella fluvialis</name>
    <dbReference type="NCBI Taxonomy" id="2662261"/>
    <lineage>
        <taxon>Bacteria</taxon>
        <taxon>Bacillati</taxon>
        <taxon>Actinomycetota</taxon>
        <taxon>Actinomycetes</taxon>
        <taxon>Propionibacteriales</taxon>
        <taxon>Propionibacteriaceae</taxon>
        <taxon>Raineyella</taxon>
    </lineage>
</organism>
<dbReference type="Proteomes" id="UP000386847">
    <property type="component" value="Chromosome"/>
</dbReference>
<evidence type="ECO:0000313" key="9">
    <source>
        <dbReference type="EMBL" id="QGF22417.1"/>
    </source>
</evidence>
<sequence>MRSVVLIKQVPDSDDSRDLDPGGRMLRTGGKQVLDEIGERALELVLGHREATRSGEVVAMAMGPSGARDAVRSALAMGADRGVHLCDEQWAGADQIRTARVLAAAVRREEPDLVVAGRASSDGAGGVVPALVAHLLGWPVLSDLASVDLGEGEVTGTRLTDLGTVSLRVLLPAVITITDQLPEGRPPTLRGVLGARRKRLTTTDAADLGIGGPDPRTVVLSFERRRRRAAGVKVTDDGTAAARLATFLADRRLI</sequence>
<dbReference type="RefSeq" id="WP_153570927.1">
    <property type="nucleotide sequence ID" value="NZ_CP045725.1"/>
</dbReference>
<dbReference type="KEGG" id="rain:Rai3103_00525"/>
<dbReference type="SUPFAM" id="SSF52402">
    <property type="entry name" value="Adenine nucleotide alpha hydrolases-like"/>
    <property type="match status" value="1"/>
</dbReference>
<keyword evidence="6" id="KW-0249">Electron transport</keyword>
<evidence type="ECO:0000256" key="7">
    <source>
        <dbReference type="ARBA" id="ARBA00025649"/>
    </source>
</evidence>
<dbReference type="InterPro" id="IPR012255">
    <property type="entry name" value="ETF_b"/>
</dbReference>
<dbReference type="CDD" id="cd01714">
    <property type="entry name" value="ETF_beta"/>
    <property type="match status" value="1"/>
</dbReference>
<dbReference type="PANTHER" id="PTHR21294:SF8">
    <property type="entry name" value="ELECTRON TRANSFER FLAVOPROTEIN SUBUNIT BETA"/>
    <property type="match status" value="1"/>
</dbReference>
<evidence type="ECO:0000313" key="10">
    <source>
        <dbReference type="Proteomes" id="UP000386847"/>
    </source>
</evidence>
<evidence type="ECO:0000259" key="8">
    <source>
        <dbReference type="SMART" id="SM00893"/>
    </source>
</evidence>
<dbReference type="SMART" id="SM00893">
    <property type="entry name" value="ETF"/>
    <property type="match status" value="1"/>
</dbReference>
<proteinExistence type="inferred from homology"/>
<protein>
    <recommendedName>
        <fullName evidence="4">Electron transfer flavoprotein subunit beta</fullName>
    </recommendedName>
</protein>
<evidence type="ECO:0000256" key="6">
    <source>
        <dbReference type="ARBA" id="ARBA00022982"/>
    </source>
</evidence>
<dbReference type="GO" id="GO:0005829">
    <property type="term" value="C:cytosol"/>
    <property type="evidence" value="ECO:0007669"/>
    <property type="project" value="TreeGrafter"/>
</dbReference>
<dbReference type="PIRSF" id="PIRSF000090">
    <property type="entry name" value="Beta-ETF"/>
    <property type="match status" value="1"/>
</dbReference>
<reference evidence="9 10" key="1">
    <citation type="submission" date="2019-10" db="EMBL/GenBank/DDBJ databases">
        <title>Genomic analysis of Raineyella sp. CBA3103.</title>
        <authorList>
            <person name="Roh S.W."/>
        </authorList>
    </citation>
    <scope>NUCLEOTIDE SEQUENCE [LARGE SCALE GENOMIC DNA]</scope>
    <source>
        <strain evidence="9 10">CBA3103</strain>
    </source>
</reference>
<dbReference type="Pfam" id="PF01012">
    <property type="entry name" value="ETF"/>
    <property type="match status" value="1"/>
</dbReference>
<accession>A0A5Q2F9J5</accession>
<evidence type="ECO:0000256" key="4">
    <source>
        <dbReference type="ARBA" id="ARBA00016797"/>
    </source>
</evidence>
<evidence type="ECO:0000256" key="2">
    <source>
        <dbReference type="ARBA" id="ARBA00007557"/>
    </source>
</evidence>
<comment type="cofactor">
    <cofactor evidence="1">
        <name>FAD</name>
        <dbReference type="ChEBI" id="CHEBI:57692"/>
    </cofactor>
</comment>
<feature type="domain" description="Electron transfer flavoprotein alpha/beta-subunit N-terminal" evidence="8">
    <location>
        <begin position="22"/>
        <end position="212"/>
    </location>
</feature>
<comment type="subunit">
    <text evidence="3">Heterodimer of an alpha and a beta subunit.</text>
</comment>
<keyword evidence="10" id="KW-1185">Reference proteome</keyword>
<comment type="similarity">
    <text evidence="2">Belongs to the ETF beta-subunit/FixA family.</text>
</comment>
<dbReference type="GO" id="GO:0009055">
    <property type="term" value="F:electron transfer activity"/>
    <property type="evidence" value="ECO:0007669"/>
    <property type="project" value="InterPro"/>
</dbReference>